<evidence type="ECO:0000313" key="3">
    <source>
        <dbReference type="Proteomes" id="UP001350748"/>
    </source>
</evidence>
<dbReference type="RefSeq" id="WP_332081885.1">
    <property type="nucleotide sequence ID" value="NZ_JAZHYN010000026.1"/>
</dbReference>
<sequence length="78" mass="8957">MRIMIGVNRLRDERSGRPITRAPLEPMAGAPKMGTKARPPLIPFLARFPIGRNRPIDKKSRQINKLAQVLIEKVRRLF</sequence>
<keyword evidence="3" id="KW-1185">Reference proteome</keyword>
<gene>
    <name evidence="2" type="ORF">V3H18_09995</name>
</gene>
<protein>
    <submittedName>
        <fullName evidence="2">Uncharacterized protein</fullName>
    </submittedName>
</protein>
<dbReference type="Proteomes" id="UP001350748">
    <property type="component" value="Unassembled WGS sequence"/>
</dbReference>
<proteinExistence type="predicted"/>
<name>A0ABU7XIJ5_9HYPH</name>
<dbReference type="EMBL" id="JAZHYN010000026">
    <property type="protein sequence ID" value="MEF3366862.1"/>
    <property type="molecule type" value="Genomic_DNA"/>
</dbReference>
<accession>A0ABU7XIJ5</accession>
<feature type="region of interest" description="Disordered" evidence="1">
    <location>
        <begin position="16"/>
        <end position="38"/>
    </location>
</feature>
<reference evidence="2 3" key="1">
    <citation type="submission" date="2024-02" db="EMBL/GenBank/DDBJ databases">
        <authorList>
            <person name="Grouzdev D."/>
        </authorList>
    </citation>
    <scope>NUCLEOTIDE SEQUENCE [LARGE SCALE GENOMIC DNA]</scope>
    <source>
        <strain evidence="2 3">9N</strain>
    </source>
</reference>
<evidence type="ECO:0000256" key="1">
    <source>
        <dbReference type="SAM" id="MobiDB-lite"/>
    </source>
</evidence>
<organism evidence="2 3">
    <name type="scientific">Methylocystis borbori</name>
    <dbReference type="NCBI Taxonomy" id="3118750"/>
    <lineage>
        <taxon>Bacteria</taxon>
        <taxon>Pseudomonadati</taxon>
        <taxon>Pseudomonadota</taxon>
        <taxon>Alphaproteobacteria</taxon>
        <taxon>Hyphomicrobiales</taxon>
        <taxon>Methylocystaceae</taxon>
        <taxon>Methylocystis</taxon>
    </lineage>
</organism>
<evidence type="ECO:0000313" key="2">
    <source>
        <dbReference type="EMBL" id="MEF3366862.1"/>
    </source>
</evidence>
<comment type="caution">
    <text evidence="2">The sequence shown here is derived from an EMBL/GenBank/DDBJ whole genome shotgun (WGS) entry which is preliminary data.</text>
</comment>